<organism evidence="2 3">
    <name type="scientific">Paralvinella palmiformis</name>
    <dbReference type="NCBI Taxonomy" id="53620"/>
    <lineage>
        <taxon>Eukaryota</taxon>
        <taxon>Metazoa</taxon>
        <taxon>Spiralia</taxon>
        <taxon>Lophotrochozoa</taxon>
        <taxon>Annelida</taxon>
        <taxon>Polychaeta</taxon>
        <taxon>Sedentaria</taxon>
        <taxon>Canalipalpata</taxon>
        <taxon>Terebellida</taxon>
        <taxon>Terebelliformia</taxon>
        <taxon>Alvinellidae</taxon>
        <taxon>Paralvinella</taxon>
    </lineage>
</organism>
<keyword evidence="3" id="KW-1185">Reference proteome</keyword>
<name>A0AAD9IV23_9ANNE</name>
<comment type="caution">
    <text evidence="2">The sequence shown here is derived from an EMBL/GenBank/DDBJ whole genome shotgun (WGS) entry which is preliminary data.</text>
</comment>
<gene>
    <name evidence="2" type="ORF">LSH36_1164g00034</name>
</gene>
<evidence type="ECO:0000313" key="2">
    <source>
        <dbReference type="EMBL" id="KAK2141093.1"/>
    </source>
</evidence>
<dbReference type="AlphaFoldDB" id="A0AAD9IV23"/>
<protein>
    <submittedName>
        <fullName evidence="2">Uncharacterized protein</fullName>
    </submittedName>
</protein>
<dbReference type="Proteomes" id="UP001208570">
    <property type="component" value="Unassembled WGS sequence"/>
</dbReference>
<evidence type="ECO:0000313" key="3">
    <source>
        <dbReference type="Proteomes" id="UP001208570"/>
    </source>
</evidence>
<proteinExistence type="predicted"/>
<sequence length="274" mass="31273">MTYRVHVSSVKTPSSQPQPQQPQPIVHWSNPYNNVKYKDILIRKLQELGPLNISAARSTQIQIDGYICSITEEMVEAAKLAGCIPKKQYSPKKYWCPELSRLRDSKRFWWHLWVSNGRPRTGEVFKCCRRVKKASGPESGSCEFTNDQLRIKDTVFQNSNILCAQKLKFTIYSDKLEKCTNKLKRNSSPGMDSVTSEYLINRNSSHLCSCIASLYTMLESNCVPTCFNTGVIIPILKKATLDPNIPEHYRPITLSSTYSKLFESIIIPDVTLKK</sequence>
<reference evidence="2" key="1">
    <citation type="journal article" date="2023" name="Mol. Biol. Evol.">
        <title>Third-Generation Sequencing Reveals the Adaptive Role of the Epigenome in Three Deep-Sea Polychaetes.</title>
        <authorList>
            <person name="Perez M."/>
            <person name="Aroh O."/>
            <person name="Sun Y."/>
            <person name="Lan Y."/>
            <person name="Juniper S.K."/>
            <person name="Young C.R."/>
            <person name="Angers B."/>
            <person name="Qian P.Y."/>
        </authorList>
    </citation>
    <scope>NUCLEOTIDE SEQUENCE</scope>
    <source>
        <strain evidence="2">P08H-3</strain>
    </source>
</reference>
<accession>A0AAD9IV23</accession>
<feature type="region of interest" description="Disordered" evidence="1">
    <location>
        <begin position="1"/>
        <end position="25"/>
    </location>
</feature>
<evidence type="ECO:0000256" key="1">
    <source>
        <dbReference type="SAM" id="MobiDB-lite"/>
    </source>
</evidence>
<dbReference type="EMBL" id="JAODUP010001164">
    <property type="protein sequence ID" value="KAK2141093.1"/>
    <property type="molecule type" value="Genomic_DNA"/>
</dbReference>